<keyword evidence="5" id="KW-0256">Endoplasmic reticulum</keyword>
<dbReference type="SMART" id="SM00054">
    <property type="entry name" value="EFh"/>
    <property type="match status" value="5"/>
</dbReference>
<dbReference type="Pfam" id="PF13202">
    <property type="entry name" value="EF-hand_5"/>
    <property type="match status" value="2"/>
</dbReference>
<sequence>MRNHTQVNLIAFDTTQARQQHPMSLRSGDVASSKTLSFADVEVRESNNEEHYVNSQHNPAYDHEVFLGEEAKTFDQLTPEESTRRLGIIVDKIDKDNDGYVTGEELKDWILYSQRRYIRNNIEHQWKSHNPEEKEKLPWTEYLAMVYGDMDEQEAENHEKSKDNTFSYAAMLKKDRRRWTAADLDGDDALTKEEFAAFLHVEEADHTKDIVVLETMEDIDKDGDGKISLSEYIGDVYDGAEGEEEPEWVKNEKEQFSMYRDKDGDGFLDLEEVKTWIIPADFDHAEAESRHLIFEADTDADQKLTKDEILKKYDIFVGSQATDFGEALTRHDEF</sequence>
<comment type="subcellular location">
    <subcellularLocation>
        <location evidence="1">Endoplasmic reticulum lumen</location>
    </subcellularLocation>
</comment>
<keyword evidence="3" id="KW-0732">Signal</keyword>
<dbReference type="GO" id="GO:0005509">
    <property type="term" value="F:calcium ion binding"/>
    <property type="evidence" value="ECO:0007669"/>
    <property type="project" value="InterPro"/>
</dbReference>
<proteinExistence type="predicted"/>
<evidence type="ECO:0000259" key="12">
    <source>
        <dbReference type="PROSITE" id="PS50222"/>
    </source>
</evidence>
<evidence type="ECO:0000256" key="1">
    <source>
        <dbReference type="ARBA" id="ARBA00004319"/>
    </source>
</evidence>
<dbReference type="GO" id="GO:0015031">
    <property type="term" value="P:protein transport"/>
    <property type="evidence" value="ECO:0007669"/>
    <property type="project" value="UniProtKB-ARBA"/>
</dbReference>
<evidence type="ECO:0000256" key="4">
    <source>
        <dbReference type="ARBA" id="ARBA00022737"/>
    </source>
</evidence>
<evidence type="ECO:0000256" key="8">
    <source>
        <dbReference type="ARBA" id="ARBA00023186"/>
    </source>
</evidence>
<evidence type="ECO:0000256" key="6">
    <source>
        <dbReference type="ARBA" id="ARBA00022837"/>
    </source>
</evidence>
<comment type="subunit">
    <text evidence="10">Interacts with PCSK6 (immature form including the propeptide); probably involved in the maturation and the secretion of PCSK6.</text>
</comment>
<feature type="domain" description="EF-hand" evidence="12">
    <location>
        <begin position="261"/>
        <end position="283"/>
    </location>
</feature>
<evidence type="ECO:0000256" key="9">
    <source>
        <dbReference type="ARBA" id="ARBA00056975"/>
    </source>
</evidence>
<name>A0A2A3E5M8_APICC</name>
<gene>
    <name evidence="13" type="ORF">APICC_02283</name>
</gene>
<dbReference type="OrthoDB" id="293868at2759"/>
<keyword evidence="8" id="KW-0143">Chaperone</keyword>
<feature type="domain" description="EF-hand" evidence="12">
    <location>
        <begin position="207"/>
        <end position="242"/>
    </location>
</feature>
<dbReference type="AlphaFoldDB" id="A0A2A3E5M8"/>
<evidence type="ECO:0000256" key="11">
    <source>
        <dbReference type="ARBA" id="ARBA00072696"/>
    </source>
</evidence>
<dbReference type="PANTHER" id="PTHR10827:SF52">
    <property type="entry name" value="IP16409P"/>
    <property type="match status" value="1"/>
</dbReference>
<dbReference type="GO" id="GO:0005788">
    <property type="term" value="C:endoplasmic reticulum lumen"/>
    <property type="evidence" value="ECO:0007669"/>
    <property type="project" value="UniProtKB-SubCell"/>
</dbReference>
<dbReference type="InterPro" id="IPR002048">
    <property type="entry name" value="EF_hand_dom"/>
</dbReference>
<protein>
    <recommendedName>
        <fullName evidence="11">Reticulocalbin-3</fullName>
    </recommendedName>
</protein>
<dbReference type="FunFam" id="1.10.238.10:FF:000104">
    <property type="entry name" value="calumenin isoform X1"/>
    <property type="match status" value="1"/>
</dbReference>
<dbReference type="SUPFAM" id="SSF47473">
    <property type="entry name" value="EF-hand"/>
    <property type="match status" value="2"/>
</dbReference>
<dbReference type="EMBL" id="KZ288379">
    <property type="protein sequence ID" value="PBC26556.1"/>
    <property type="molecule type" value="Genomic_DNA"/>
</dbReference>
<dbReference type="PROSITE" id="PS00018">
    <property type="entry name" value="EF_HAND_1"/>
    <property type="match status" value="5"/>
</dbReference>
<dbReference type="InterPro" id="IPR011992">
    <property type="entry name" value="EF-hand-dom_pair"/>
</dbReference>
<dbReference type="Gene3D" id="1.10.238.10">
    <property type="entry name" value="EF-hand"/>
    <property type="match status" value="2"/>
</dbReference>
<keyword evidence="7" id="KW-0325">Glycoprotein</keyword>
<dbReference type="PANTHER" id="PTHR10827">
    <property type="entry name" value="RETICULOCALBIN"/>
    <property type="match status" value="1"/>
</dbReference>
<accession>A0A2A3E5M8</accession>
<dbReference type="Pfam" id="PF13499">
    <property type="entry name" value="EF-hand_7"/>
    <property type="match status" value="1"/>
</dbReference>
<dbReference type="Proteomes" id="UP000242457">
    <property type="component" value="Unassembled WGS sequence"/>
</dbReference>
<keyword evidence="14" id="KW-1185">Reference proteome</keyword>
<dbReference type="CDD" id="cd16226">
    <property type="entry name" value="EFh_CREC_Calumenin_like"/>
    <property type="match status" value="1"/>
</dbReference>
<reference evidence="13 14" key="1">
    <citation type="submission" date="2014-07" db="EMBL/GenBank/DDBJ databases">
        <title>Genomic and transcriptomic analysis on Apis cerana provide comprehensive insights into honey bee biology.</title>
        <authorList>
            <person name="Diao Q."/>
            <person name="Sun L."/>
            <person name="Zheng H."/>
            <person name="Zheng H."/>
            <person name="Xu S."/>
            <person name="Wang S."/>
            <person name="Zeng Z."/>
            <person name="Hu F."/>
            <person name="Su S."/>
            <person name="Wu J."/>
        </authorList>
    </citation>
    <scope>NUCLEOTIDE SEQUENCE [LARGE SCALE GENOMIC DNA]</scope>
    <source>
        <tissue evidence="13">Pupae without intestine</tissue>
    </source>
</reference>
<feature type="domain" description="EF-hand" evidence="12">
    <location>
        <begin position="170"/>
        <end position="205"/>
    </location>
</feature>
<evidence type="ECO:0000256" key="2">
    <source>
        <dbReference type="ARBA" id="ARBA00022723"/>
    </source>
</evidence>
<keyword evidence="2" id="KW-0479">Metal-binding</keyword>
<feature type="domain" description="EF-hand" evidence="12">
    <location>
        <begin position="81"/>
        <end position="116"/>
    </location>
</feature>
<evidence type="ECO:0000256" key="3">
    <source>
        <dbReference type="ARBA" id="ARBA00022729"/>
    </source>
</evidence>
<dbReference type="FunFam" id="1.10.238.10:FF:000090">
    <property type="entry name" value="calumenin isoform X2"/>
    <property type="match status" value="1"/>
</dbReference>
<evidence type="ECO:0000313" key="14">
    <source>
        <dbReference type="Proteomes" id="UP000242457"/>
    </source>
</evidence>
<evidence type="ECO:0000313" key="13">
    <source>
        <dbReference type="EMBL" id="PBC26556.1"/>
    </source>
</evidence>
<comment type="function">
    <text evidence="9">Probable molecular chaperone assisting protein biosynthesis and transport in the endoplasmic reticulum. Required for the proper biosynthesis and transport of pulmonary surfactant-associated protein A/SP-A, pulmonary surfactant-associated protein D/SP-D and the lipid transporter ABCA3. By regulating both the proper expression and the degradation through the endoplasmic reticulum-associated protein degradation pathway of these proteins plays a crucial role in pulmonary surfactant homeostasis. Has an anti-fibrotic activity by negatively regulating the secretion of type I and type III collagens. This calcium-binding protein also transiently associates with immature PCSK6 and regulates its secretion.</text>
</comment>
<evidence type="ECO:0000256" key="7">
    <source>
        <dbReference type="ARBA" id="ARBA00023180"/>
    </source>
</evidence>
<dbReference type="InterPro" id="IPR018247">
    <property type="entry name" value="EF_Hand_1_Ca_BS"/>
</dbReference>
<dbReference type="STRING" id="94128.A0A2A3E5M8"/>
<evidence type="ECO:0000256" key="10">
    <source>
        <dbReference type="ARBA" id="ARBA00063143"/>
    </source>
</evidence>
<evidence type="ECO:0000256" key="5">
    <source>
        <dbReference type="ARBA" id="ARBA00022824"/>
    </source>
</evidence>
<keyword evidence="6" id="KW-0106">Calcium</keyword>
<dbReference type="PROSITE" id="PS50222">
    <property type="entry name" value="EF_HAND_2"/>
    <property type="match status" value="4"/>
</dbReference>
<keyword evidence="4" id="KW-0677">Repeat</keyword>
<organism evidence="13 14">
    <name type="scientific">Apis cerana cerana</name>
    <name type="common">Oriental honeybee</name>
    <dbReference type="NCBI Taxonomy" id="94128"/>
    <lineage>
        <taxon>Eukaryota</taxon>
        <taxon>Metazoa</taxon>
        <taxon>Ecdysozoa</taxon>
        <taxon>Arthropoda</taxon>
        <taxon>Hexapoda</taxon>
        <taxon>Insecta</taxon>
        <taxon>Pterygota</taxon>
        <taxon>Neoptera</taxon>
        <taxon>Endopterygota</taxon>
        <taxon>Hymenoptera</taxon>
        <taxon>Apocrita</taxon>
        <taxon>Aculeata</taxon>
        <taxon>Apoidea</taxon>
        <taxon>Anthophila</taxon>
        <taxon>Apidae</taxon>
        <taxon>Apis</taxon>
    </lineage>
</organism>